<name>A0ABW4HYB5_9BACI</name>
<evidence type="ECO:0000313" key="1">
    <source>
        <dbReference type="EMBL" id="MFD1609800.1"/>
    </source>
</evidence>
<accession>A0ABW4HYB5</accession>
<comment type="caution">
    <text evidence="1">The sequence shown here is derived from an EMBL/GenBank/DDBJ whole genome shotgun (WGS) entry which is preliminary data.</text>
</comment>
<protein>
    <recommendedName>
        <fullName evidence="3">Replication-relaxation</fullName>
    </recommendedName>
</protein>
<keyword evidence="2" id="KW-1185">Reference proteome</keyword>
<dbReference type="RefSeq" id="WP_379599298.1">
    <property type="nucleotide sequence ID" value="NZ_JBHUDE010000163.1"/>
</dbReference>
<proteinExistence type="predicted"/>
<reference evidence="2" key="1">
    <citation type="journal article" date="2019" name="Int. J. Syst. Evol. Microbiol.">
        <title>The Global Catalogue of Microorganisms (GCM) 10K type strain sequencing project: providing services to taxonomists for standard genome sequencing and annotation.</title>
        <authorList>
            <consortium name="The Broad Institute Genomics Platform"/>
            <consortium name="The Broad Institute Genome Sequencing Center for Infectious Disease"/>
            <person name="Wu L."/>
            <person name="Ma J."/>
        </authorList>
    </citation>
    <scope>NUCLEOTIDE SEQUENCE [LARGE SCALE GENOMIC DNA]</scope>
    <source>
        <strain evidence="2">CGMCC 1.12376</strain>
    </source>
</reference>
<evidence type="ECO:0000313" key="2">
    <source>
        <dbReference type="Proteomes" id="UP001597221"/>
    </source>
</evidence>
<dbReference type="Proteomes" id="UP001597221">
    <property type="component" value="Unassembled WGS sequence"/>
</dbReference>
<sequence>MAIDNYAAIPQESIEETESLYYVSKDGIIPFLDHPNMVAHKKLPKHYRAYYSLKAVISDYQRGIINENHILILKALGDAICCSEDHLRRCFAGKLSRSQVSKLLDQLATNDYVQRYKVSVRGEEESYPNFSRVFVLGIAGKLLMDHFYSGMSNFVHPERFHGPGASGLMQRYIALNELRTMFIERRVASKWQWSGSLIGGNSTSKVSAAVELNLPQGRLNIYMERAQMKQNFIGYLKDKLGKWEFVYKKQNGLKIRNFPVNPTTVVLYVSTLSMAQAIHKEIVIDSFPFPVWFLVEEEVEMKGLEYSFYRADKEKLKRLHVGFLATTQEN</sequence>
<gene>
    <name evidence="1" type="ORF">ACFSBH_19460</name>
</gene>
<evidence type="ECO:0008006" key="3">
    <source>
        <dbReference type="Google" id="ProtNLM"/>
    </source>
</evidence>
<dbReference type="EMBL" id="JBHUDE010000163">
    <property type="protein sequence ID" value="MFD1609800.1"/>
    <property type="molecule type" value="Genomic_DNA"/>
</dbReference>
<organism evidence="1 2">
    <name type="scientific">Oceanobacillus luteolus</name>
    <dbReference type="NCBI Taxonomy" id="1274358"/>
    <lineage>
        <taxon>Bacteria</taxon>
        <taxon>Bacillati</taxon>
        <taxon>Bacillota</taxon>
        <taxon>Bacilli</taxon>
        <taxon>Bacillales</taxon>
        <taxon>Bacillaceae</taxon>
        <taxon>Oceanobacillus</taxon>
    </lineage>
</organism>